<proteinExistence type="predicted"/>
<reference evidence="2" key="1">
    <citation type="journal article" date="2019" name="Int. J. Syst. Evol. Microbiol.">
        <title>The Global Catalogue of Microorganisms (GCM) 10K type strain sequencing project: providing services to taxonomists for standard genome sequencing and annotation.</title>
        <authorList>
            <consortium name="The Broad Institute Genomics Platform"/>
            <consortium name="The Broad Institute Genome Sequencing Center for Infectious Disease"/>
            <person name="Wu L."/>
            <person name="Ma J."/>
        </authorList>
    </citation>
    <scope>NUCLEOTIDE SEQUENCE [LARGE SCALE GENOMIC DNA]</scope>
    <source>
        <strain evidence="2">CCM 7132</strain>
    </source>
</reference>
<accession>A0ABQ1M2I9</accession>
<dbReference type="Proteomes" id="UP000637769">
    <property type="component" value="Unassembled WGS sequence"/>
</dbReference>
<comment type="caution">
    <text evidence="1">The sequence shown here is derived from an EMBL/GenBank/DDBJ whole genome shotgun (WGS) entry which is preliminary data.</text>
</comment>
<name>A0ABQ1M2I9_9PROT</name>
<organism evidence="1 2">
    <name type="scientific">Asaia siamensis</name>
    <dbReference type="NCBI Taxonomy" id="110479"/>
    <lineage>
        <taxon>Bacteria</taxon>
        <taxon>Pseudomonadati</taxon>
        <taxon>Pseudomonadota</taxon>
        <taxon>Alphaproteobacteria</taxon>
        <taxon>Acetobacterales</taxon>
        <taxon>Acetobacteraceae</taxon>
        <taxon>Asaia</taxon>
    </lineage>
</organism>
<gene>
    <name evidence="1" type="ORF">GCM10007207_18600</name>
</gene>
<keyword evidence="2" id="KW-1185">Reference proteome</keyword>
<evidence type="ECO:0000313" key="2">
    <source>
        <dbReference type="Proteomes" id="UP000637769"/>
    </source>
</evidence>
<evidence type="ECO:0000313" key="1">
    <source>
        <dbReference type="EMBL" id="GGC33371.1"/>
    </source>
</evidence>
<protein>
    <submittedName>
        <fullName evidence="1">Uncharacterized protein</fullName>
    </submittedName>
</protein>
<sequence>MQKLLNHLLFGAEHVVERLFRHIRALGDPVHRRTGIAVLLQDLLGSIKDSIAPFRFAQDGWTPALTPSLKRVFITQGGGRG</sequence>
<dbReference type="EMBL" id="BMCH01000004">
    <property type="protein sequence ID" value="GGC33371.1"/>
    <property type="molecule type" value="Genomic_DNA"/>
</dbReference>